<accession>A0ABT4BER7</accession>
<reference evidence="1" key="1">
    <citation type="submission" date="2022-11" db="EMBL/GenBank/DDBJ databases">
        <authorList>
            <person name="Somphong A."/>
            <person name="Phongsopitanun W."/>
        </authorList>
    </citation>
    <scope>NUCLEOTIDE SEQUENCE</scope>
    <source>
        <strain evidence="1">Pm04-4</strain>
    </source>
</reference>
<sequence>MADDGKSTVDTSSPHPARRYNYWLGGKDNFAADRESADAIEAVFPHIRTAAVENRRFLQRAVRVLTREHGIRQFLDVGTGLPTADNTHEVAQRIEPASRVVYVDNDPLVLTHARALLTSDPRGRTAYIPADLQEPESILAHPDVAATLDLSQPVAVMLIAVLHFVHDDEQAGKAIATLMGGLPPGSFLALTHATADFLPPEVAAALTSGKVQGTGSFEGRSGAQISRLLDDNGLEPIDPGLTVVSQWRPEPGVTPPPAEHVSVYGVVARKS</sequence>
<dbReference type="PIRSF" id="PIRSF017393">
    <property type="entry name" value="MTase_SAV2177"/>
    <property type="match status" value="1"/>
</dbReference>
<dbReference type="Proteomes" id="UP001151002">
    <property type="component" value="Unassembled WGS sequence"/>
</dbReference>
<protein>
    <submittedName>
        <fullName evidence="1">SAM-dependent methyltransferase</fullName>
        <ecNumber evidence="1">2.1.1.-</ecNumber>
    </submittedName>
</protein>
<proteinExistence type="predicted"/>
<dbReference type="EC" id="2.1.1.-" evidence="1"/>
<dbReference type="InterPro" id="IPR029063">
    <property type="entry name" value="SAM-dependent_MTases_sf"/>
</dbReference>
<dbReference type="InterPro" id="IPR006764">
    <property type="entry name" value="SAM_dep_MeTrfase_SAV2177_type"/>
</dbReference>
<evidence type="ECO:0000313" key="1">
    <source>
        <dbReference type="EMBL" id="MCY1145023.1"/>
    </source>
</evidence>
<dbReference type="Pfam" id="PF04672">
    <property type="entry name" value="Methyltransf_19"/>
    <property type="match status" value="1"/>
</dbReference>
<gene>
    <name evidence="1" type="ORF">OWR29_44090</name>
</gene>
<dbReference type="GO" id="GO:0008168">
    <property type="term" value="F:methyltransferase activity"/>
    <property type="evidence" value="ECO:0007669"/>
    <property type="project" value="UniProtKB-KW"/>
</dbReference>
<dbReference type="Gene3D" id="3.40.50.150">
    <property type="entry name" value="Vaccinia Virus protein VP39"/>
    <property type="match status" value="1"/>
</dbReference>
<comment type="caution">
    <text evidence="1">The sequence shown here is derived from an EMBL/GenBank/DDBJ whole genome shotgun (WGS) entry which is preliminary data.</text>
</comment>
<keyword evidence="1" id="KW-0489">Methyltransferase</keyword>
<dbReference type="GO" id="GO:0032259">
    <property type="term" value="P:methylation"/>
    <property type="evidence" value="ECO:0007669"/>
    <property type="project" value="UniProtKB-KW"/>
</dbReference>
<evidence type="ECO:0000313" key="2">
    <source>
        <dbReference type="Proteomes" id="UP001151002"/>
    </source>
</evidence>
<dbReference type="EMBL" id="JAPNTZ010000023">
    <property type="protein sequence ID" value="MCY1145023.1"/>
    <property type="molecule type" value="Genomic_DNA"/>
</dbReference>
<keyword evidence="1" id="KW-0808">Transferase</keyword>
<dbReference type="RefSeq" id="WP_267569614.1">
    <property type="nucleotide sequence ID" value="NZ_JAPNTZ010000023.1"/>
</dbReference>
<keyword evidence="2" id="KW-1185">Reference proteome</keyword>
<dbReference type="SUPFAM" id="SSF53335">
    <property type="entry name" value="S-adenosyl-L-methionine-dependent methyltransferases"/>
    <property type="match status" value="1"/>
</dbReference>
<name>A0ABT4BER7_9ACTN</name>
<organism evidence="1 2">
    <name type="scientific">Paractinoplanes pyxinae</name>
    <dbReference type="NCBI Taxonomy" id="2997416"/>
    <lineage>
        <taxon>Bacteria</taxon>
        <taxon>Bacillati</taxon>
        <taxon>Actinomycetota</taxon>
        <taxon>Actinomycetes</taxon>
        <taxon>Micromonosporales</taxon>
        <taxon>Micromonosporaceae</taxon>
        <taxon>Paractinoplanes</taxon>
    </lineage>
</organism>